<dbReference type="AlphaFoldDB" id="A0A1Q9DTK9"/>
<feature type="transmembrane region" description="Helical" evidence="1">
    <location>
        <begin position="12"/>
        <end position="33"/>
    </location>
</feature>
<comment type="caution">
    <text evidence="2">The sequence shown here is derived from an EMBL/GenBank/DDBJ whole genome shotgun (WGS) entry which is preliminary data.</text>
</comment>
<proteinExistence type="predicted"/>
<gene>
    <name evidence="2" type="ORF">AK812_SmicGene19028</name>
</gene>
<dbReference type="Proteomes" id="UP000186817">
    <property type="component" value="Unassembled WGS sequence"/>
</dbReference>
<name>A0A1Q9DTK9_SYMMI</name>
<sequence>MAAGHILQTAGLAFLAEVGDASFFVAVILAIFCPWRGVRSGKGLCVEYALVILGSVSALLLRVLLRRHELHVAAVTGELVPPLLAASGLAVLSALAFWHWSAARGDPEPMGDRPGGRPAYGGSFLGSFQAYNPAAYAKSENLLEQQPLLAGRMPERSHLTAKVPFIASMLLAFFVPFSVIFVLETGSQGIELEVTRQGSSLWALCGIVAATVIAVFTGFALERHVDDQVLLLLCALGLTALCISSVQMAALRYLAAAYAPRLSRSLRS</sequence>
<protein>
    <submittedName>
        <fullName evidence="2">Uncharacterized protein</fullName>
    </submittedName>
</protein>
<feature type="transmembrane region" description="Helical" evidence="1">
    <location>
        <begin position="45"/>
        <end position="65"/>
    </location>
</feature>
<reference evidence="2 3" key="1">
    <citation type="submission" date="2016-02" db="EMBL/GenBank/DDBJ databases">
        <title>Genome analysis of coral dinoflagellate symbionts highlights evolutionary adaptations to a symbiotic lifestyle.</title>
        <authorList>
            <person name="Aranda M."/>
            <person name="Li Y."/>
            <person name="Liew Y.J."/>
            <person name="Baumgarten S."/>
            <person name="Simakov O."/>
            <person name="Wilson M."/>
            <person name="Piel J."/>
            <person name="Ashoor H."/>
            <person name="Bougouffa S."/>
            <person name="Bajic V.B."/>
            <person name="Ryu T."/>
            <person name="Ravasi T."/>
            <person name="Bayer T."/>
            <person name="Micklem G."/>
            <person name="Kim H."/>
            <person name="Bhak J."/>
            <person name="Lajeunesse T.C."/>
            <person name="Voolstra C.R."/>
        </authorList>
    </citation>
    <scope>NUCLEOTIDE SEQUENCE [LARGE SCALE GENOMIC DNA]</scope>
    <source>
        <strain evidence="2 3">CCMP2467</strain>
    </source>
</reference>
<dbReference type="EMBL" id="LSRX01000394">
    <property type="protein sequence ID" value="OLP98516.1"/>
    <property type="molecule type" value="Genomic_DNA"/>
</dbReference>
<dbReference type="OrthoDB" id="10458526at2759"/>
<evidence type="ECO:0000313" key="2">
    <source>
        <dbReference type="EMBL" id="OLP98516.1"/>
    </source>
</evidence>
<keyword evidence="1" id="KW-0472">Membrane</keyword>
<feature type="transmembrane region" description="Helical" evidence="1">
    <location>
        <begin position="230"/>
        <end position="255"/>
    </location>
</feature>
<accession>A0A1Q9DTK9</accession>
<organism evidence="2 3">
    <name type="scientific">Symbiodinium microadriaticum</name>
    <name type="common">Dinoflagellate</name>
    <name type="synonym">Zooxanthella microadriatica</name>
    <dbReference type="NCBI Taxonomy" id="2951"/>
    <lineage>
        <taxon>Eukaryota</taxon>
        <taxon>Sar</taxon>
        <taxon>Alveolata</taxon>
        <taxon>Dinophyceae</taxon>
        <taxon>Suessiales</taxon>
        <taxon>Symbiodiniaceae</taxon>
        <taxon>Symbiodinium</taxon>
    </lineage>
</organism>
<feature type="transmembrane region" description="Helical" evidence="1">
    <location>
        <begin position="80"/>
        <end position="100"/>
    </location>
</feature>
<keyword evidence="1" id="KW-0812">Transmembrane</keyword>
<keyword evidence="1" id="KW-1133">Transmembrane helix</keyword>
<feature type="transmembrane region" description="Helical" evidence="1">
    <location>
        <begin position="163"/>
        <end position="181"/>
    </location>
</feature>
<evidence type="ECO:0000256" key="1">
    <source>
        <dbReference type="SAM" id="Phobius"/>
    </source>
</evidence>
<feature type="transmembrane region" description="Helical" evidence="1">
    <location>
        <begin position="201"/>
        <end position="221"/>
    </location>
</feature>
<evidence type="ECO:0000313" key="3">
    <source>
        <dbReference type="Proteomes" id="UP000186817"/>
    </source>
</evidence>
<keyword evidence="3" id="KW-1185">Reference proteome</keyword>